<feature type="domain" description="BioF2-like acetyltransferase" evidence="1">
    <location>
        <begin position="144"/>
        <end position="270"/>
    </location>
</feature>
<evidence type="ECO:0000313" key="2">
    <source>
        <dbReference type="EMBL" id="OAV51903.1"/>
    </source>
</evidence>
<dbReference type="OrthoDB" id="9785911at2"/>
<dbReference type="PANTHER" id="PTHR36174">
    <property type="entry name" value="LIPID II:GLYCINE GLYCYLTRANSFERASE"/>
    <property type="match status" value="1"/>
</dbReference>
<dbReference type="Pfam" id="PF13480">
    <property type="entry name" value="Acetyltransf_6"/>
    <property type="match status" value="1"/>
</dbReference>
<protein>
    <recommendedName>
        <fullName evidence="1">BioF2-like acetyltransferase domain-containing protein</fullName>
    </recommendedName>
</protein>
<name>A0A1B7LV51_9MICC</name>
<sequence length="337" mass="38708">MPRKAWAQIDTPDIFFSNTYHEVAALIEPDFSDLTLLEWHDDAGVVRLPLIIREIRNTGCFDATNAYGQGGPWIEGQPDLHGFRKYYDRWAKNHKIIATFVQFHPMFDYATRLAEAFPVTKSGENIVWNLQTDDLVAQMSSSNRRNYRKGLRAGLEINVIEHPADLTNFRKLYDTTMQRLGARPFYLFTDAYWHALESKLSPHMIQVDAVFEGQTVSSTLNFLSKDVIHFQHNGSTLQGRDLNGPVVVHVATAQWAQEHGYTIGHLGGGSGDSLLEFKKRFDPATAPRDFFIMQLVHDEENYRRLAQGHPETHYFPAWRDPAIYEVKKNLQRAQTTR</sequence>
<evidence type="ECO:0000313" key="3">
    <source>
        <dbReference type="Proteomes" id="UP000078292"/>
    </source>
</evidence>
<dbReference type="InterPro" id="IPR050644">
    <property type="entry name" value="PG_Glycine_Bridge_Synth"/>
</dbReference>
<dbReference type="AlphaFoldDB" id="A0A1B7LV51"/>
<dbReference type="InterPro" id="IPR016181">
    <property type="entry name" value="Acyl_CoA_acyltransferase"/>
</dbReference>
<evidence type="ECO:0000259" key="1">
    <source>
        <dbReference type="Pfam" id="PF13480"/>
    </source>
</evidence>
<proteinExistence type="predicted"/>
<dbReference type="STRING" id="1837282.A6F49_01530"/>
<keyword evidence="3" id="KW-1185">Reference proteome</keyword>
<dbReference type="SUPFAM" id="SSF55729">
    <property type="entry name" value="Acyl-CoA N-acyltransferases (Nat)"/>
    <property type="match status" value="1"/>
</dbReference>
<dbReference type="Proteomes" id="UP000078292">
    <property type="component" value="Unassembled WGS sequence"/>
</dbReference>
<dbReference type="RefSeq" id="WP_043055607.1">
    <property type="nucleotide sequence ID" value="NZ_LXEY01000113.1"/>
</dbReference>
<comment type="caution">
    <text evidence="2">The sequence shown here is derived from an EMBL/GenBank/DDBJ whole genome shotgun (WGS) entry which is preliminary data.</text>
</comment>
<gene>
    <name evidence="2" type="ORF">A6F49_01530</name>
</gene>
<accession>A0A1B7LV51</accession>
<reference evidence="2 3" key="1">
    <citation type="submission" date="2016-04" db="EMBL/GenBank/DDBJ databases">
        <title>First whole genome shotgun sequence of the bacterium Enteractinococcus sp. strain UASWS1574.</title>
        <authorList>
            <person name="Crovadore J."/>
            <person name="Chablais R."/>
            <person name="Lefort F."/>
        </authorList>
    </citation>
    <scope>NUCLEOTIDE SEQUENCE [LARGE SCALE GENOMIC DNA]</scope>
    <source>
        <strain evidence="2 3">UASWS1574</strain>
    </source>
</reference>
<dbReference type="Gene3D" id="3.40.630.30">
    <property type="match status" value="1"/>
</dbReference>
<dbReference type="EMBL" id="LXEY01000113">
    <property type="protein sequence ID" value="OAV51903.1"/>
    <property type="molecule type" value="Genomic_DNA"/>
</dbReference>
<organism evidence="2 3">
    <name type="scientific">Enteractinococcus helveticum</name>
    <dbReference type="NCBI Taxonomy" id="1837282"/>
    <lineage>
        <taxon>Bacteria</taxon>
        <taxon>Bacillati</taxon>
        <taxon>Actinomycetota</taxon>
        <taxon>Actinomycetes</taxon>
        <taxon>Micrococcales</taxon>
        <taxon>Micrococcaceae</taxon>
    </lineage>
</organism>
<dbReference type="PANTHER" id="PTHR36174:SF1">
    <property type="entry name" value="LIPID II:GLYCINE GLYCYLTRANSFERASE"/>
    <property type="match status" value="1"/>
</dbReference>
<dbReference type="InterPro" id="IPR038740">
    <property type="entry name" value="BioF2-like_GNAT_dom"/>
</dbReference>